<evidence type="ECO:0000256" key="3">
    <source>
        <dbReference type="ARBA" id="ARBA00022989"/>
    </source>
</evidence>
<accession>A0A9N9QCV7</accession>
<reference evidence="7" key="1">
    <citation type="submission" date="2022-01" db="EMBL/GenBank/DDBJ databases">
        <authorList>
            <person name="King R."/>
        </authorList>
    </citation>
    <scope>NUCLEOTIDE SEQUENCE</scope>
</reference>
<feature type="transmembrane region" description="Helical" evidence="6">
    <location>
        <begin position="77"/>
        <end position="100"/>
    </location>
</feature>
<dbReference type="Pfam" id="PF07114">
    <property type="entry name" value="TMEM126"/>
    <property type="match status" value="1"/>
</dbReference>
<gene>
    <name evidence="7" type="ORF">CEUTPL_LOCUS5779</name>
</gene>
<evidence type="ECO:0000313" key="7">
    <source>
        <dbReference type="EMBL" id="CAG9765164.1"/>
    </source>
</evidence>
<dbReference type="GO" id="GO:0031966">
    <property type="term" value="C:mitochondrial membrane"/>
    <property type="evidence" value="ECO:0007669"/>
    <property type="project" value="UniProtKB-SubCell"/>
</dbReference>
<keyword evidence="4" id="KW-0496">Mitochondrion</keyword>
<organism evidence="7 8">
    <name type="scientific">Ceutorhynchus assimilis</name>
    <name type="common">cabbage seed weevil</name>
    <dbReference type="NCBI Taxonomy" id="467358"/>
    <lineage>
        <taxon>Eukaryota</taxon>
        <taxon>Metazoa</taxon>
        <taxon>Ecdysozoa</taxon>
        <taxon>Arthropoda</taxon>
        <taxon>Hexapoda</taxon>
        <taxon>Insecta</taxon>
        <taxon>Pterygota</taxon>
        <taxon>Neoptera</taxon>
        <taxon>Endopterygota</taxon>
        <taxon>Coleoptera</taxon>
        <taxon>Polyphaga</taxon>
        <taxon>Cucujiformia</taxon>
        <taxon>Curculionidae</taxon>
        <taxon>Ceutorhynchinae</taxon>
        <taxon>Ceutorhynchus</taxon>
    </lineage>
</organism>
<protein>
    <recommendedName>
        <fullName evidence="9">Transmembrane protein 126A</fullName>
    </recommendedName>
</protein>
<dbReference type="EMBL" id="OU892278">
    <property type="protein sequence ID" value="CAG9765164.1"/>
    <property type="molecule type" value="Genomic_DNA"/>
</dbReference>
<dbReference type="InterPro" id="IPR009801">
    <property type="entry name" value="TMEM126"/>
</dbReference>
<dbReference type="PANTHER" id="PTHR16296">
    <property type="entry name" value="UNCHARACTERIZED HYPOTHALAMUS PROTEIN HT007"/>
    <property type="match status" value="1"/>
</dbReference>
<feature type="transmembrane region" description="Helical" evidence="6">
    <location>
        <begin position="120"/>
        <end position="144"/>
    </location>
</feature>
<keyword evidence="5 6" id="KW-0472">Membrane</keyword>
<feature type="transmembrane region" description="Helical" evidence="6">
    <location>
        <begin position="45"/>
        <end position="65"/>
    </location>
</feature>
<sequence>MALLKSKTTEIPQDAVVLSEKEAVKYQLDIIKNWPKTSQVFCLKYGPHILAGASLLTGAYYNNYFRRKFMLGHYGRMATYLPICFVPLTLSAILHTELVVKDVLLMKSYTCPVCLQSRAAALQAIIGGIYPLIMAPIGCSVLAVRYVTYDMPYITDSPKQVFNIYSKMLSKIQTKTLYWFIAQAFLASIITHFEVKNLFTITTELRKQEEKALWN</sequence>
<dbReference type="Proteomes" id="UP001152799">
    <property type="component" value="Chromosome 2"/>
</dbReference>
<keyword evidence="3 6" id="KW-1133">Transmembrane helix</keyword>
<evidence type="ECO:0000256" key="4">
    <source>
        <dbReference type="ARBA" id="ARBA00023128"/>
    </source>
</evidence>
<evidence type="ECO:0000256" key="6">
    <source>
        <dbReference type="SAM" id="Phobius"/>
    </source>
</evidence>
<dbReference type="PANTHER" id="PTHR16296:SF2">
    <property type="entry name" value="TRANSMEMBRANE PROTEIN 126A"/>
    <property type="match status" value="1"/>
</dbReference>
<dbReference type="AlphaFoldDB" id="A0A9N9QCV7"/>
<evidence type="ECO:0000313" key="8">
    <source>
        <dbReference type="Proteomes" id="UP001152799"/>
    </source>
</evidence>
<evidence type="ECO:0000256" key="1">
    <source>
        <dbReference type="ARBA" id="ARBA00004225"/>
    </source>
</evidence>
<keyword evidence="2 6" id="KW-0812">Transmembrane</keyword>
<feature type="transmembrane region" description="Helical" evidence="6">
    <location>
        <begin position="176"/>
        <end position="193"/>
    </location>
</feature>
<evidence type="ECO:0000256" key="2">
    <source>
        <dbReference type="ARBA" id="ARBA00022692"/>
    </source>
</evidence>
<name>A0A9N9QCV7_9CUCU</name>
<dbReference type="GO" id="GO:0032981">
    <property type="term" value="P:mitochondrial respiratory chain complex I assembly"/>
    <property type="evidence" value="ECO:0007669"/>
    <property type="project" value="TreeGrafter"/>
</dbReference>
<keyword evidence="8" id="KW-1185">Reference proteome</keyword>
<evidence type="ECO:0000256" key="5">
    <source>
        <dbReference type="ARBA" id="ARBA00023136"/>
    </source>
</evidence>
<dbReference type="OrthoDB" id="6234762at2759"/>
<proteinExistence type="predicted"/>
<comment type="subcellular location">
    <subcellularLocation>
        <location evidence="1">Mitochondrion membrane</location>
        <topology evidence="1">Multi-pass membrane protein</topology>
    </subcellularLocation>
</comment>
<evidence type="ECO:0008006" key="9">
    <source>
        <dbReference type="Google" id="ProtNLM"/>
    </source>
</evidence>